<feature type="transmembrane region" description="Helical" evidence="6">
    <location>
        <begin position="194"/>
        <end position="215"/>
    </location>
</feature>
<proteinExistence type="predicted"/>
<feature type="transmembrane region" description="Helical" evidence="6">
    <location>
        <begin position="329"/>
        <end position="350"/>
    </location>
</feature>
<comment type="subcellular location">
    <subcellularLocation>
        <location evidence="1">Membrane</location>
        <topology evidence="1">Multi-pass membrane protein</topology>
    </subcellularLocation>
</comment>
<feature type="transmembrane region" description="Helical" evidence="6">
    <location>
        <begin position="134"/>
        <end position="154"/>
    </location>
</feature>
<gene>
    <name evidence="7" type="ORF">C0Q70_11831</name>
</gene>
<evidence type="ECO:0008006" key="9">
    <source>
        <dbReference type="Google" id="ProtNLM"/>
    </source>
</evidence>
<dbReference type="PANTHER" id="PTHR24064">
    <property type="entry name" value="SOLUTE CARRIER FAMILY 22 MEMBER"/>
    <property type="match status" value="1"/>
</dbReference>
<dbReference type="GO" id="GO:0016020">
    <property type="term" value="C:membrane"/>
    <property type="evidence" value="ECO:0007669"/>
    <property type="project" value="UniProtKB-SubCell"/>
</dbReference>
<evidence type="ECO:0000256" key="6">
    <source>
        <dbReference type="SAM" id="Phobius"/>
    </source>
</evidence>
<feature type="region of interest" description="Disordered" evidence="5">
    <location>
        <begin position="529"/>
        <end position="560"/>
    </location>
</feature>
<dbReference type="InterPro" id="IPR036259">
    <property type="entry name" value="MFS_trans_sf"/>
</dbReference>
<dbReference type="Gene3D" id="1.20.1250.20">
    <property type="entry name" value="MFS general substrate transporter like domains"/>
    <property type="match status" value="1"/>
</dbReference>
<feature type="transmembrane region" description="Helical" evidence="6">
    <location>
        <begin position="222"/>
        <end position="245"/>
    </location>
</feature>
<evidence type="ECO:0000256" key="2">
    <source>
        <dbReference type="ARBA" id="ARBA00022692"/>
    </source>
</evidence>
<feature type="transmembrane region" description="Helical" evidence="6">
    <location>
        <begin position="362"/>
        <end position="383"/>
    </location>
</feature>
<evidence type="ECO:0000313" key="8">
    <source>
        <dbReference type="Proteomes" id="UP000245119"/>
    </source>
</evidence>
<feature type="transmembrane region" description="Helical" evidence="6">
    <location>
        <begin position="166"/>
        <end position="188"/>
    </location>
</feature>
<evidence type="ECO:0000256" key="4">
    <source>
        <dbReference type="ARBA" id="ARBA00023136"/>
    </source>
</evidence>
<dbReference type="Pfam" id="PF07690">
    <property type="entry name" value="MFS_1"/>
    <property type="match status" value="1"/>
</dbReference>
<name>A0A2T7P732_POMCA</name>
<feature type="transmembrane region" description="Helical" evidence="6">
    <location>
        <begin position="390"/>
        <end position="412"/>
    </location>
</feature>
<dbReference type="OrthoDB" id="10021984at2759"/>
<feature type="transmembrane region" description="Helical" evidence="6">
    <location>
        <begin position="251"/>
        <end position="268"/>
    </location>
</feature>
<keyword evidence="3 6" id="KW-1133">Transmembrane helix</keyword>
<dbReference type="EMBL" id="PZQS01000006">
    <property type="protein sequence ID" value="PVD29234.1"/>
    <property type="molecule type" value="Genomic_DNA"/>
</dbReference>
<keyword evidence="4 6" id="KW-0472">Membrane</keyword>
<dbReference type="AlphaFoldDB" id="A0A2T7P732"/>
<evidence type="ECO:0000256" key="3">
    <source>
        <dbReference type="ARBA" id="ARBA00022989"/>
    </source>
</evidence>
<feature type="transmembrane region" description="Helical" evidence="6">
    <location>
        <begin position="21"/>
        <end position="43"/>
    </location>
</feature>
<dbReference type="CDD" id="cd17317">
    <property type="entry name" value="MFS_SLC22"/>
    <property type="match status" value="1"/>
</dbReference>
<dbReference type="Proteomes" id="UP000245119">
    <property type="component" value="Linkage Group LG6"/>
</dbReference>
<keyword evidence="2 6" id="KW-0812">Transmembrane</keyword>
<organism evidence="7 8">
    <name type="scientific">Pomacea canaliculata</name>
    <name type="common">Golden apple snail</name>
    <dbReference type="NCBI Taxonomy" id="400727"/>
    <lineage>
        <taxon>Eukaryota</taxon>
        <taxon>Metazoa</taxon>
        <taxon>Spiralia</taxon>
        <taxon>Lophotrochozoa</taxon>
        <taxon>Mollusca</taxon>
        <taxon>Gastropoda</taxon>
        <taxon>Caenogastropoda</taxon>
        <taxon>Architaenioglossa</taxon>
        <taxon>Ampullarioidea</taxon>
        <taxon>Ampullariidae</taxon>
        <taxon>Pomacea</taxon>
    </lineage>
</organism>
<feature type="transmembrane region" description="Helical" evidence="6">
    <location>
        <begin position="418"/>
        <end position="442"/>
    </location>
</feature>
<sequence length="560" mass="62106">MNFDEVVQAIKPFGRYQQRNYLLTCLLGIPASIHTMVTVFILATPEHRRCSIPGLDNDTWQSQGPEHDELVRQMIPFDTRPSPHQCTLFKYRSLQTPDDVRNDTAKCSQWVYNKEVFDLTVISELNLVCEDKNLVTLANSILMGGLFCGSIILGTLSDLIGRKKTMLIGIAGQFCVALATGFISNYIAFIVLRFLTTLFGIGFYLAAFVAALELVGPDKRVLAGVLIGLFWCVGLFLILLLAYLLPNWHHLQIAVSCVNLLFFPYYWWADPRVAPMVGVTWSHPGSVGHCASRGLVNKADVSEKVLSLQDLQNDGPQEKFWHMFGSPRLLLRCLIIFINWCVVSMVYYGLGLNVGNLSGGLYLNFMYASIAETLSCALCVALLNRLGRRVLHCLTMLLGGVACVAIVFPVLYGTDSLSWLTITLSMVGKFSVSAAFTVIYIFSAELFPTIVRNSAVGPALSPHESGALNNLRGLIHCRQSSFVRSDFGIALPYGIFGVLAIAAGLASLWLPETLNKTLPETIDEARNFGRDKTSKESCKQKDINSNEPKAEEMKEVWTRF</sequence>
<keyword evidence="8" id="KW-1185">Reference proteome</keyword>
<dbReference type="InterPro" id="IPR011701">
    <property type="entry name" value="MFS"/>
</dbReference>
<dbReference type="SUPFAM" id="SSF103473">
    <property type="entry name" value="MFS general substrate transporter"/>
    <property type="match status" value="1"/>
</dbReference>
<evidence type="ECO:0000256" key="5">
    <source>
        <dbReference type="SAM" id="MobiDB-lite"/>
    </source>
</evidence>
<evidence type="ECO:0000256" key="1">
    <source>
        <dbReference type="ARBA" id="ARBA00004141"/>
    </source>
</evidence>
<protein>
    <recommendedName>
        <fullName evidence="9">Major facilitator superfamily (MFS) profile domain-containing protein</fullName>
    </recommendedName>
</protein>
<feature type="transmembrane region" description="Helical" evidence="6">
    <location>
        <begin position="487"/>
        <end position="510"/>
    </location>
</feature>
<evidence type="ECO:0000313" key="7">
    <source>
        <dbReference type="EMBL" id="PVD29234.1"/>
    </source>
</evidence>
<accession>A0A2T7P732</accession>
<reference evidence="7 8" key="1">
    <citation type="submission" date="2018-04" db="EMBL/GenBank/DDBJ databases">
        <title>The genome of golden apple snail Pomacea canaliculata provides insight into stress tolerance and invasive adaptation.</title>
        <authorList>
            <person name="Liu C."/>
            <person name="Liu B."/>
            <person name="Ren Y."/>
            <person name="Zhang Y."/>
            <person name="Wang H."/>
            <person name="Li S."/>
            <person name="Jiang F."/>
            <person name="Yin L."/>
            <person name="Zhang G."/>
            <person name="Qian W."/>
            <person name="Fan W."/>
        </authorList>
    </citation>
    <scope>NUCLEOTIDE SEQUENCE [LARGE SCALE GENOMIC DNA]</scope>
    <source>
        <strain evidence="7">SZHN2017</strain>
        <tissue evidence="7">Muscle</tissue>
    </source>
</reference>
<dbReference type="GO" id="GO:0022857">
    <property type="term" value="F:transmembrane transporter activity"/>
    <property type="evidence" value="ECO:0007669"/>
    <property type="project" value="InterPro"/>
</dbReference>
<comment type="caution">
    <text evidence="7">The sequence shown here is derived from an EMBL/GenBank/DDBJ whole genome shotgun (WGS) entry which is preliminary data.</text>
</comment>